<accession>A0ABY7DW62</accession>
<name>A0ABY7DW62_MYAAR</name>
<organism evidence="1 2">
    <name type="scientific">Mya arenaria</name>
    <name type="common">Soft-shell clam</name>
    <dbReference type="NCBI Taxonomy" id="6604"/>
    <lineage>
        <taxon>Eukaryota</taxon>
        <taxon>Metazoa</taxon>
        <taxon>Spiralia</taxon>
        <taxon>Lophotrochozoa</taxon>
        <taxon>Mollusca</taxon>
        <taxon>Bivalvia</taxon>
        <taxon>Autobranchia</taxon>
        <taxon>Heteroconchia</taxon>
        <taxon>Euheterodonta</taxon>
        <taxon>Imparidentia</taxon>
        <taxon>Neoheterodontei</taxon>
        <taxon>Myida</taxon>
        <taxon>Myoidea</taxon>
        <taxon>Myidae</taxon>
        <taxon>Mya</taxon>
    </lineage>
</organism>
<reference evidence="1" key="1">
    <citation type="submission" date="2022-11" db="EMBL/GenBank/DDBJ databases">
        <title>Centuries of genome instability and evolution in soft-shell clam transmissible cancer (bioRxiv).</title>
        <authorList>
            <person name="Hart S.F.M."/>
            <person name="Yonemitsu M.A."/>
            <person name="Giersch R.M."/>
            <person name="Beal B.F."/>
            <person name="Arriagada G."/>
            <person name="Davis B.W."/>
            <person name="Ostrander E.A."/>
            <person name="Goff S.P."/>
            <person name="Metzger M.J."/>
        </authorList>
    </citation>
    <scope>NUCLEOTIDE SEQUENCE</scope>
    <source>
        <strain evidence="1">MELC-2E11</strain>
        <tissue evidence="1">Siphon/mantle</tissue>
    </source>
</reference>
<dbReference type="SUPFAM" id="SSF54427">
    <property type="entry name" value="NTF2-like"/>
    <property type="match status" value="1"/>
</dbReference>
<dbReference type="PANTHER" id="PTHR31723:SF10">
    <property type="entry name" value="PATHOGEN-RELATED PROTEIN"/>
    <property type="match status" value="1"/>
</dbReference>
<dbReference type="PANTHER" id="PTHR31723">
    <property type="entry name" value="PATHOGENESIS-RELATED FAMILY PROTEIN"/>
    <property type="match status" value="1"/>
</dbReference>
<dbReference type="Proteomes" id="UP001164746">
    <property type="component" value="Chromosome 3"/>
</dbReference>
<feature type="non-terminal residue" evidence="1">
    <location>
        <position position="1"/>
    </location>
</feature>
<keyword evidence="2" id="KW-1185">Reference proteome</keyword>
<dbReference type="InterPro" id="IPR053218">
    <property type="entry name" value="Pathogen-related_defense"/>
</dbReference>
<sequence>MSMSGGDMEDPRIMTLSKSCIWKKGLGNTRMDWQTVDKDNFYIRMNGDVLLKGSYSFLMTETPLYDASNETHETSHKMFHDVFKNGFAWEVLEVYSGPPKVSFTWRHWGKWEEPYKDTPPTEVNDKNQIISVEVFFDPNTMLMKLTKGGISSCPFASSGRMSKKP</sequence>
<evidence type="ECO:0000313" key="2">
    <source>
        <dbReference type="Proteomes" id="UP001164746"/>
    </source>
</evidence>
<evidence type="ECO:0000313" key="1">
    <source>
        <dbReference type="EMBL" id="WAQ99185.1"/>
    </source>
</evidence>
<protein>
    <submittedName>
        <fullName evidence="1">PRPX-like protein</fullName>
    </submittedName>
</protein>
<gene>
    <name evidence="1" type="ORF">MAR_023558</name>
</gene>
<dbReference type="EMBL" id="CP111014">
    <property type="protein sequence ID" value="WAQ99185.1"/>
    <property type="molecule type" value="Genomic_DNA"/>
</dbReference>
<dbReference type="InterPro" id="IPR032710">
    <property type="entry name" value="NTF2-like_dom_sf"/>
</dbReference>
<proteinExistence type="predicted"/>